<comment type="caution">
    <text evidence="8">The sequence shown here is derived from an EMBL/GenBank/DDBJ whole genome shotgun (WGS) entry which is preliminary data.</text>
</comment>
<dbReference type="PIRSF" id="PIRSF000105">
    <property type="entry name" value="HCDH"/>
    <property type="match status" value="1"/>
</dbReference>
<dbReference type="AlphaFoldDB" id="A0A923SR39"/>
<dbReference type="PANTHER" id="PTHR48075">
    <property type="entry name" value="3-HYDROXYACYL-COA DEHYDROGENASE FAMILY PROTEIN"/>
    <property type="match status" value="1"/>
</dbReference>
<dbReference type="InterPro" id="IPR013328">
    <property type="entry name" value="6PGD_dom2"/>
</dbReference>
<feature type="site" description="Important for catalytic activity" evidence="5">
    <location>
        <position position="138"/>
    </location>
</feature>
<sequence>MKKVGVLGTGTMGAGIIQVLAQNGYEVVLRARRQTSVDKGMATVTKNLDKLVKKEKITEADKEAILGRIHGSTDISIVKDADLIIEAATEDMDAKKALFQELDELCKPDTIIATNTSALSITEIAAATNRPDKIIGMHFFNPVPAMKLVEIVKGLTTSEETRTTIIELTKALGKTPVDVAEAPGFVVNRILIPMINEGIGILADGVADAEGIDTAMQLGANHPMGPLALGDLVGLDVCLAIMETLYREYGDPKYRPHPLLRKMVRANKLGRKTGVGFYDYSK</sequence>
<proteinExistence type="inferred from homology"/>
<dbReference type="GO" id="GO:0006635">
    <property type="term" value="P:fatty acid beta-oxidation"/>
    <property type="evidence" value="ECO:0007669"/>
    <property type="project" value="TreeGrafter"/>
</dbReference>
<evidence type="ECO:0000313" key="8">
    <source>
        <dbReference type="EMBL" id="MBC6680170.1"/>
    </source>
</evidence>
<dbReference type="PANTHER" id="PTHR48075:SF5">
    <property type="entry name" value="3-HYDROXYBUTYRYL-COA DEHYDROGENASE"/>
    <property type="match status" value="1"/>
</dbReference>
<evidence type="ECO:0000256" key="1">
    <source>
        <dbReference type="ARBA" id="ARBA00005086"/>
    </source>
</evidence>
<evidence type="ECO:0000256" key="3">
    <source>
        <dbReference type="ARBA" id="ARBA00023002"/>
    </source>
</evidence>
<dbReference type="EMBL" id="JACRYT010000010">
    <property type="protein sequence ID" value="MBC6680170.1"/>
    <property type="molecule type" value="Genomic_DNA"/>
</dbReference>
<evidence type="ECO:0000256" key="5">
    <source>
        <dbReference type="PIRSR" id="PIRSR000105-1"/>
    </source>
</evidence>
<dbReference type="InterPro" id="IPR022694">
    <property type="entry name" value="3-OHacyl-CoA_DH"/>
</dbReference>
<dbReference type="FunFam" id="3.40.50.720:FF:000009">
    <property type="entry name" value="Fatty oxidation complex, alpha subunit"/>
    <property type="match status" value="1"/>
</dbReference>
<feature type="domain" description="3-hydroxyacyl-CoA dehydrogenase C-terminal" evidence="6">
    <location>
        <begin position="184"/>
        <end position="280"/>
    </location>
</feature>
<feature type="domain" description="3-hydroxyacyl-CoA dehydrogenase NAD binding" evidence="7">
    <location>
        <begin position="3"/>
        <end position="181"/>
    </location>
</feature>
<dbReference type="PROSITE" id="PS00067">
    <property type="entry name" value="3HCDH"/>
    <property type="match status" value="1"/>
</dbReference>
<dbReference type="Proteomes" id="UP000602647">
    <property type="component" value="Unassembled WGS sequence"/>
</dbReference>
<dbReference type="Pfam" id="PF00725">
    <property type="entry name" value="3HCDH"/>
    <property type="match status" value="1"/>
</dbReference>
<dbReference type="InterPro" id="IPR008927">
    <property type="entry name" value="6-PGluconate_DH-like_C_sf"/>
</dbReference>
<dbReference type="GO" id="GO:0070403">
    <property type="term" value="F:NAD+ binding"/>
    <property type="evidence" value="ECO:0007669"/>
    <property type="project" value="InterPro"/>
</dbReference>
<evidence type="ECO:0000313" key="9">
    <source>
        <dbReference type="Proteomes" id="UP000602647"/>
    </source>
</evidence>
<accession>A0A923SR39</accession>
<dbReference type="Gene3D" id="3.40.50.720">
    <property type="entry name" value="NAD(P)-binding Rossmann-like Domain"/>
    <property type="match status" value="1"/>
</dbReference>
<dbReference type="Pfam" id="PF02737">
    <property type="entry name" value="3HCDH_N"/>
    <property type="match status" value="1"/>
</dbReference>
<reference evidence="8" key="1">
    <citation type="submission" date="2020-08" db="EMBL/GenBank/DDBJ databases">
        <title>Genome public.</title>
        <authorList>
            <person name="Liu C."/>
            <person name="Sun Q."/>
        </authorList>
    </citation>
    <scope>NUCLEOTIDE SEQUENCE</scope>
    <source>
        <strain evidence="8">BX12</strain>
    </source>
</reference>
<evidence type="ECO:0000256" key="4">
    <source>
        <dbReference type="ARBA" id="ARBA00067747"/>
    </source>
</evidence>
<gene>
    <name evidence="8" type="ORF">H9L42_10025</name>
</gene>
<evidence type="ECO:0000256" key="2">
    <source>
        <dbReference type="ARBA" id="ARBA00009463"/>
    </source>
</evidence>
<evidence type="ECO:0000259" key="6">
    <source>
        <dbReference type="Pfam" id="PF00725"/>
    </source>
</evidence>
<dbReference type="RefSeq" id="WP_187303271.1">
    <property type="nucleotide sequence ID" value="NZ_CBCTON010000023.1"/>
</dbReference>
<dbReference type="InterPro" id="IPR036291">
    <property type="entry name" value="NAD(P)-bd_dom_sf"/>
</dbReference>
<keyword evidence="9" id="KW-1185">Reference proteome</keyword>
<organism evidence="8 9">
    <name type="scientific">Zhenpiania hominis</name>
    <dbReference type="NCBI Taxonomy" id="2763644"/>
    <lineage>
        <taxon>Bacteria</taxon>
        <taxon>Bacillati</taxon>
        <taxon>Bacillota</taxon>
        <taxon>Clostridia</taxon>
        <taxon>Peptostreptococcales</taxon>
        <taxon>Anaerovoracaceae</taxon>
        <taxon>Zhenpiania</taxon>
    </lineage>
</organism>
<dbReference type="InterPro" id="IPR006180">
    <property type="entry name" value="3-OHacyl-CoA_DH_CS"/>
</dbReference>
<dbReference type="SUPFAM" id="SSF51735">
    <property type="entry name" value="NAD(P)-binding Rossmann-fold domains"/>
    <property type="match status" value="1"/>
</dbReference>
<protein>
    <recommendedName>
        <fullName evidence="4">3-hydroxybutyryl-CoA dehydrogenase</fullName>
    </recommendedName>
</protein>
<evidence type="ECO:0000259" key="7">
    <source>
        <dbReference type="Pfam" id="PF02737"/>
    </source>
</evidence>
<comment type="similarity">
    <text evidence="2">Belongs to the 3-hydroxyacyl-CoA dehydrogenase family.</text>
</comment>
<name>A0A923SR39_9FIRM</name>
<dbReference type="GO" id="GO:0008691">
    <property type="term" value="F:3-hydroxybutyryl-CoA dehydrogenase activity"/>
    <property type="evidence" value="ECO:0007669"/>
    <property type="project" value="TreeGrafter"/>
</dbReference>
<dbReference type="InterPro" id="IPR006176">
    <property type="entry name" value="3-OHacyl-CoA_DH_NAD-bd"/>
</dbReference>
<dbReference type="Gene3D" id="1.10.1040.10">
    <property type="entry name" value="N-(1-d-carboxylethyl)-l-norvaline Dehydrogenase, domain 2"/>
    <property type="match status" value="1"/>
</dbReference>
<comment type="pathway">
    <text evidence="1">Lipid metabolism; butanoate metabolism.</text>
</comment>
<dbReference type="InterPro" id="IPR006108">
    <property type="entry name" value="3HC_DH_C"/>
</dbReference>
<dbReference type="SUPFAM" id="SSF48179">
    <property type="entry name" value="6-phosphogluconate dehydrogenase C-terminal domain-like"/>
    <property type="match status" value="1"/>
</dbReference>
<dbReference type="NCBIfam" id="NF004474">
    <property type="entry name" value="PRK05808.1"/>
    <property type="match status" value="1"/>
</dbReference>
<keyword evidence="3 8" id="KW-0560">Oxidoreductase</keyword>